<dbReference type="PANTHER" id="PTHR32440:SF0">
    <property type="entry name" value="PHOSPHATASE DCR2-RELATED"/>
    <property type="match status" value="1"/>
</dbReference>
<feature type="transmembrane region" description="Helical" evidence="1">
    <location>
        <begin position="16"/>
        <end position="34"/>
    </location>
</feature>
<name>A0A9P0QMT5_9ASCO</name>
<accession>A0A9P0QMT5</accession>
<evidence type="ECO:0000313" key="4">
    <source>
        <dbReference type="Proteomes" id="UP000837801"/>
    </source>
</evidence>
<dbReference type="Pfam" id="PF00149">
    <property type="entry name" value="Metallophos"/>
    <property type="match status" value="1"/>
</dbReference>
<organism evidence="3 4">
    <name type="scientific">[Candida] railenensis</name>
    <dbReference type="NCBI Taxonomy" id="45579"/>
    <lineage>
        <taxon>Eukaryota</taxon>
        <taxon>Fungi</taxon>
        <taxon>Dikarya</taxon>
        <taxon>Ascomycota</taxon>
        <taxon>Saccharomycotina</taxon>
        <taxon>Pichiomycetes</taxon>
        <taxon>Debaryomycetaceae</taxon>
        <taxon>Kurtzmaniella</taxon>
    </lineage>
</organism>
<keyword evidence="1" id="KW-1133">Transmembrane helix</keyword>
<dbReference type="EMBL" id="CAKXYY010000004">
    <property type="protein sequence ID" value="CAH2351617.1"/>
    <property type="molecule type" value="Genomic_DNA"/>
</dbReference>
<keyword evidence="4" id="KW-1185">Reference proteome</keyword>
<dbReference type="Gene3D" id="3.60.21.10">
    <property type="match status" value="1"/>
</dbReference>
<evidence type="ECO:0000259" key="2">
    <source>
        <dbReference type="Pfam" id="PF00149"/>
    </source>
</evidence>
<dbReference type="InterPro" id="IPR004843">
    <property type="entry name" value="Calcineurin-like_PHP"/>
</dbReference>
<dbReference type="GO" id="GO:0004721">
    <property type="term" value="F:phosphoprotein phosphatase activity"/>
    <property type="evidence" value="ECO:0007669"/>
    <property type="project" value="TreeGrafter"/>
</dbReference>
<dbReference type="PANTHER" id="PTHR32440">
    <property type="entry name" value="PHOSPHATASE DCR2-RELATED-RELATED"/>
    <property type="match status" value="1"/>
</dbReference>
<proteinExistence type="predicted"/>
<gene>
    <name evidence="3" type="ORF">CLIB1423_04S02102</name>
</gene>
<reference evidence="3" key="1">
    <citation type="submission" date="2022-03" db="EMBL/GenBank/DDBJ databases">
        <authorList>
            <person name="Legras J.-L."/>
            <person name="Devillers H."/>
            <person name="Grondin C."/>
        </authorList>
    </citation>
    <scope>NUCLEOTIDE SEQUENCE</scope>
    <source>
        <strain evidence="3">CLIB 1423</strain>
    </source>
</reference>
<dbReference type="InterPro" id="IPR029052">
    <property type="entry name" value="Metallo-depent_PP-like"/>
</dbReference>
<dbReference type="Proteomes" id="UP000837801">
    <property type="component" value="Unassembled WGS sequence"/>
</dbReference>
<feature type="domain" description="Calcineurin-like phosphoesterase" evidence="2">
    <location>
        <begin position="271"/>
        <end position="537"/>
    </location>
</feature>
<dbReference type="GO" id="GO:0005737">
    <property type="term" value="C:cytoplasm"/>
    <property type="evidence" value="ECO:0007669"/>
    <property type="project" value="TreeGrafter"/>
</dbReference>
<evidence type="ECO:0000256" key="1">
    <source>
        <dbReference type="SAM" id="Phobius"/>
    </source>
</evidence>
<sequence length="613" mass="70736">MDKRILYNLRLRKSTITYAVLFILSTFVIINTFTSKSPLASLPFKYYATPATSKLQVFDNIAATLSKNTIVTDIKIKRCLKYTKCDLSKVEKVQKWIKLETPLELYAKNDFKNFVSNLEIFNHYIYIKKTPVKDAPRGLVDIRISSSSGSSVIPEGEDARDWEQAPSDSFTIWKKYVRKPAKRTNGPPFLETEFIRDINILYGMDDLADGRENWELQDTPIEIQNIDNTIPPYLSLLRVSMLRQAQVVAASNKFSHLKFNQIMFTESNYVKILQLSDLHFGADKGILCNNKLDDGMEGYDICDSDSKTLEFIDSSIDQESKQPIDLIIISGDLIDSYRTKDFRSTILKGLAPILERKVPFIFTFGESDEVATLEEKEDLSTVSNKDDRKIDPVLKLNILNFLQSLPYCYNVLHHYDDRIHGLSNYNIKVYKNDPNSKAPLEQSKPAVVLSILDSENHKIDSSQINHLYRFNQGIKTENPFKLLFFHYPLPNYRPSGEFKIIGSYNVKHPLNVKTDSKYRDDIYNLGYHVVSVGHEHENDACILSESKHKDKVMNELWLCYSSVTGFSGETSAQDYDRKVRLFEINFAEQKMLSWKRSQKSGEGFDYQMIYQYE</sequence>
<comment type="caution">
    <text evidence="3">The sequence shown here is derived from an EMBL/GenBank/DDBJ whole genome shotgun (WGS) entry which is preliminary data.</text>
</comment>
<dbReference type="SUPFAM" id="SSF56300">
    <property type="entry name" value="Metallo-dependent phosphatases"/>
    <property type="match status" value="1"/>
</dbReference>
<dbReference type="OrthoDB" id="783096at2759"/>
<keyword evidence="1" id="KW-0812">Transmembrane</keyword>
<evidence type="ECO:0000313" key="3">
    <source>
        <dbReference type="EMBL" id="CAH2351617.1"/>
    </source>
</evidence>
<keyword evidence="1" id="KW-0472">Membrane</keyword>
<dbReference type="AlphaFoldDB" id="A0A9P0QMT5"/>
<protein>
    <recommendedName>
        <fullName evidence="2">Calcineurin-like phosphoesterase domain-containing protein</fullName>
    </recommendedName>
</protein>